<feature type="transmembrane region" description="Helical" evidence="6">
    <location>
        <begin position="52"/>
        <end position="73"/>
    </location>
</feature>
<dbReference type="RefSeq" id="WP_252766172.1">
    <property type="nucleotide sequence ID" value="NZ_CP097119.1"/>
</dbReference>
<evidence type="ECO:0000313" key="9">
    <source>
        <dbReference type="Proteomes" id="UP001055911"/>
    </source>
</evidence>
<evidence type="ECO:0000256" key="6">
    <source>
        <dbReference type="SAM" id="Phobius"/>
    </source>
</evidence>
<feature type="transmembrane region" description="Helical" evidence="6">
    <location>
        <begin position="403"/>
        <end position="420"/>
    </location>
</feature>
<sequence length="468" mass="50860">MQTETPMKPLTRWLFIATMLVGTFTMSISQSSLSTAYPTLMKYFLISADTVQWLTTGFMIVMCITMPISPWLLNNISFKTLFMGALLLFDVGTLIIFWGPNFYLVMLGRIMEAAAVGVLFPSYQTVLLEITPEAKRGTIMGIAGLVMGSALACGPIISGIVLRFTSWRGLFIFFMVVITLVLLLSFFVMRDVMPRIPSKLDWLSVFYSLGLIGLLYVITKAGEPNADWTTLIVILAVSLLLLAFFVHRQLNLSEPMLDLRVMKTFNYDLAVLLTGFSYISLIVVTIIFPLYYQQVLGASPFVSGMALVPGAALLSLLNPVTGTLADKIGFKPTMLVGMGMIVVGWGILALVHINNIWGMIGLAMLIEGGNAFVMMPAVTLGANSLPNDLVSHGTAVITTVRQVLGSTGVAVATLILVNVTGKAMHGGSSYMMANQTGFHAVYWTFFGIAVLGFIIAMLIRSTGSKDAE</sequence>
<feature type="transmembrane region" description="Helical" evidence="6">
    <location>
        <begin position="359"/>
        <end position="382"/>
    </location>
</feature>
<dbReference type="GO" id="GO:0022857">
    <property type="term" value="F:transmembrane transporter activity"/>
    <property type="evidence" value="ECO:0007669"/>
    <property type="project" value="InterPro"/>
</dbReference>
<feature type="transmembrane region" description="Helical" evidence="6">
    <location>
        <begin position="200"/>
        <end position="219"/>
    </location>
</feature>
<evidence type="ECO:0000256" key="3">
    <source>
        <dbReference type="ARBA" id="ARBA00022692"/>
    </source>
</evidence>
<feature type="transmembrane region" description="Helical" evidence="6">
    <location>
        <begin position="110"/>
        <end position="130"/>
    </location>
</feature>
<dbReference type="InterPro" id="IPR011701">
    <property type="entry name" value="MFS"/>
</dbReference>
<feature type="transmembrane region" description="Helical" evidence="6">
    <location>
        <begin position="170"/>
        <end position="188"/>
    </location>
</feature>
<keyword evidence="2" id="KW-0813">Transport</keyword>
<gene>
    <name evidence="8" type="ORF">M3M40_03905</name>
</gene>
<accession>A0A9Q9E1F0</accession>
<dbReference type="InterPro" id="IPR020846">
    <property type="entry name" value="MFS_dom"/>
</dbReference>
<keyword evidence="5 6" id="KW-0472">Membrane</keyword>
<keyword evidence="3 6" id="KW-0812">Transmembrane</keyword>
<feature type="transmembrane region" description="Helical" evidence="6">
    <location>
        <begin position="225"/>
        <end position="246"/>
    </location>
</feature>
<dbReference type="Proteomes" id="UP001055911">
    <property type="component" value="Chromosome"/>
</dbReference>
<comment type="subcellular location">
    <subcellularLocation>
        <location evidence="1">Cell membrane</location>
        <topology evidence="1">Multi-pass membrane protein</topology>
    </subcellularLocation>
</comment>
<feature type="transmembrane region" description="Helical" evidence="6">
    <location>
        <begin position="80"/>
        <end position="98"/>
    </location>
</feature>
<evidence type="ECO:0000256" key="1">
    <source>
        <dbReference type="ARBA" id="ARBA00004651"/>
    </source>
</evidence>
<dbReference type="Pfam" id="PF07690">
    <property type="entry name" value="MFS_1"/>
    <property type="match status" value="1"/>
</dbReference>
<reference evidence="8" key="1">
    <citation type="submission" date="2022-05" db="EMBL/GenBank/DDBJ databases">
        <authorList>
            <person name="Oliphant S.A."/>
            <person name="Watson-Haigh N.S."/>
            <person name="Sumby K.M."/>
            <person name="Gardner J.M."/>
            <person name="Jiranek V."/>
        </authorList>
    </citation>
    <scope>NUCLEOTIDE SEQUENCE</scope>
    <source>
        <strain evidence="8">KI4_B1</strain>
    </source>
</reference>
<evidence type="ECO:0000256" key="4">
    <source>
        <dbReference type="ARBA" id="ARBA00022989"/>
    </source>
</evidence>
<dbReference type="PANTHER" id="PTHR42718:SF9">
    <property type="entry name" value="MAJOR FACILITATOR SUPERFAMILY MULTIDRUG TRANSPORTER MFSC"/>
    <property type="match status" value="1"/>
</dbReference>
<evidence type="ECO:0000259" key="7">
    <source>
        <dbReference type="PROSITE" id="PS50850"/>
    </source>
</evidence>
<dbReference type="EMBL" id="CP097119">
    <property type="protein sequence ID" value="USS88655.1"/>
    <property type="molecule type" value="Genomic_DNA"/>
</dbReference>
<dbReference type="GO" id="GO:0005886">
    <property type="term" value="C:plasma membrane"/>
    <property type="evidence" value="ECO:0007669"/>
    <property type="project" value="UniProtKB-SubCell"/>
</dbReference>
<feature type="transmembrane region" description="Helical" evidence="6">
    <location>
        <begin position="142"/>
        <end position="164"/>
    </location>
</feature>
<feature type="transmembrane region" description="Helical" evidence="6">
    <location>
        <begin position="333"/>
        <end position="353"/>
    </location>
</feature>
<feature type="transmembrane region" description="Helical" evidence="6">
    <location>
        <begin position="440"/>
        <end position="459"/>
    </location>
</feature>
<evidence type="ECO:0000256" key="5">
    <source>
        <dbReference type="ARBA" id="ARBA00023136"/>
    </source>
</evidence>
<organism evidence="8 9">
    <name type="scientific">Fructilactobacillus cliffordii</name>
    <dbReference type="NCBI Taxonomy" id="2940299"/>
    <lineage>
        <taxon>Bacteria</taxon>
        <taxon>Bacillati</taxon>
        <taxon>Bacillota</taxon>
        <taxon>Bacilli</taxon>
        <taxon>Lactobacillales</taxon>
        <taxon>Lactobacillaceae</taxon>
        <taxon>Fructilactobacillus</taxon>
    </lineage>
</organism>
<dbReference type="PANTHER" id="PTHR42718">
    <property type="entry name" value="MAJOR FACILITATOR SUPERFAMILY MULTIDRUG TRANSPORTER MFSC"/>
    <property type="match status" value="1"/>
</dbReference>
<feature type="domain" description="Major facilitator superfamily (MFS) profile" evidence="7">
    <location>
        <begin position="15"/>
        <end position="464"/>
    </location>
</feature>
<keyword evidence="9" id="KW-1185">Reference proteome</keyword>
<dbReference type="Gene3D" id="1.20.1250.20">
    <property type="entry name" value="MFS general substrate transporter like domains"/>
    <property type="match status" value="2"/>
</dbReference>
<evidence type="ECO:0000256" key="2">
    <source>
        <dbReference type="ARBA" id="ARBA00022448"/>
    </source>
</evidence>
<dbReference type="InterPro" id="IPR036259">
    <property type="entry name" value="MFS_trans_sf"/>
</dbReference>
<protein>
    <submittedName>
        <fullName evidence="8">MFS transporter</fullName>
    </submittedName>
</protein>
<dbReference type="SUPFAM" id="SSF103473">
    <property type="entry name" value="MFS general substrate transporter"/>
    <property type="match status" value="1"/>
</dbReference>
<keyword evidence="4 6" id="KW-1133">Transmembrane helix</keyword>
<dbReference type="PRINTS" id="PR01036">
    <property type="entry name" value="TCRTETB"/>
</dbReference>
<dbReference type="PROSITE" id="PS50850">
    <property type="entry name" value="MFS"/>
    <property type="match status" value="1"/>
</dbReference>
<dbReference type="AlphaFoldDB" id="A0A9Q9E1F0"/>
<feature type="transmembrane region" description="Helical" evidence="6">
    <location>
        <begin position="267"/>
        <end position="292"/>
    </location>
</feature>
<name>A0A9Q9E1F0_9LACO</name>
<evidence type="ECO:0000313" key="8">
    <source>
        <dbReference type="EMBL" id="USS88655.1"/>
    </source>
</evidence>
<proteinExistence type="predicted"/>